<dbReference type="InterPro" id="IPR027417">
    <property type="entry name" value="P-loop_NTPase"/>
</dbReference>
<evidence type="ECO:0000259" key="4">
    <source>
        <dbReference type="PROSITE" id="PS50837"/>
    </source>
</evidence>
<dbReference type="Gene3D" id="1.25.40.20">
    <property type="entry name" value="Ankyrin repeat-containing domain"/>
    <property type="match status" value="2"/>
</dbReference>
<gene>
    <name evidence="5" type="ORF">FB567DRAFT_490488</name>
</gene>
<dbReference type="PANTHER" id="PTHR10039:SF16">
    <property type="entry name" value="GPI INOSITOL-DEACYLASE"/>
    <property type="match status" value="1"/>
</dbReference>
<dbReference type="SUPFAM" id="SSF48403">
    <property type="entry name" value="Ankyrin repeat"/>
    <property type="match status" value="1"/>
</dbReference>
<keyword evidence="6" id="KW-1185">Reference proteome</keyword>
<proteinExistence type="predicted"/>
<evidence type="ECO:0000256" key="1">
    <source>
        <dbReference type="ARBA" id="ARBA00022737"/>
    </source>
</evidence>
<dbReference type="Proteomes" id="UP000813461">
    <property type="component" value="Unassembled WGS sequence"/>
</dbReference>
<dbReference type="Pfam" id="PF12796">
    <property type="entry name" value="Ank_2"/>
    <property type="match status" value="3"/>
</dbReference>
<dbReference type="EMBL" id="JAGMVJ010000004">
    <property type="protein sequence ID" value="KAH7091508.1"/>
    <property type="molecule type" value="Genomic_DNA"/>
</dbReference>
<dbReference type="SMART" id="SM00248">
    <property type="entry name" value="ANK"/>
    <property type="match status" value="10"/>
</dbReference>
<feature type="repeat" description="ANK" evidence="2">
    <location>
        <begin position="1013"/>
        <end position="1038"/>
    </location>
</feature>
<comment type="caution">
    <text evidence="5">The sequence shown here is derived from an EMBL/GenBank/DDBJ whole genome shotgun (WGS) entry which is preliminary data.</text>
</comment>
<evidence type="ECO:0000313" key="5">
    <source>
        <dbReference type="EMBL" id="KAH7091508.1"/>
    </source>
</evidence>
<keyword evidence="1" id="KW-0677">Repeat</keyword>
<evidence type="ECO:0000256" key="2">
    <source>
        <dbReference type="PROSITE-ProRule" id="PRU00023"/>
    </source>
</evidence>
<feature type="region of interest" description="Disordered" evidence="3">
    <location>
        <begin position="13"/>
        <end position="35"/>
    </location>
</feature>
<dbReference type="Gene3D" id="3.40.50.300">
    <property type="entry name" value="P-loop containing nucleotide triphosphate hydrolases"/>
    <property type="match status" value="1"/>
</dbReference>
<dbReference type="SUPFAM" id="SSF52540">
    <property type="entry name" value="P-loop containing nucleoside triphosphate hydrolases"/>
    <property type="match status" value="1"/>
</dbReference>
<reference evidence="5" key="1">
    <citation type="journal article" date="2021" name="Nat. Commun.">
        <title>Genetic determinants of endophytism in the Arabidopsis root mycobiome.</title>
        <authorList>
            <person name="Mesny F."/>
            <person name="Miyauchi S."/>
            <person name="Thiergart T."/>
            <person name="Pickel B."/>
            <person name="Atanasova L."/>
            <person name="Karlsson M."/>
            <person name="Huettel B."/>
            <person name="Barry K.W."/>
            <person name="Haridas S."/>
            <person name="Chen C."/>
            <person name="Bauer D."/>
            <person name="Andreopoulos W."/>
            <person name="Pangilinan J."/>
            <person name="LaButti K."/>
            <person name="Riley R."/>
            <person name="Lipzen A."/>
            <person name="Clum A."/>
            <person name="Drula E."/>
            <person name="Henrissat B."/>
            <person name="Kohler A."/>
            <person name="Grigoriev I.V."/>
            <person name="Martin F.M."/>
            <person name="Hacquard S."/>
        </authorList>
    </citation>
    <scope>NUCLEOTIDE SEQUENCE</scope>
    <source>
        <strain evidence="5">MPI-SDFR-AT-0120</strain>
    </source>
</reference>
<dbReference type="InterPro" id="IPR002110">
    <property type="entry name" value="Ankyrin_rpt"/>
</dbReference>
<feature type="repeat" description="ANK" evidence="2">
    <location>
        <begin position="1217"/>
        <end position="1249"/>
    </location>
</feature>
<dbReference type="SUPFAM" id="SSF53474">
    <property type="entry name" value="alpha/beta-Hydrolases"/>
    <property type="match status" value="1"/>
</dbReference>
<dbReference type="OrthoDB" id="194358at2759"/>
<dbReference type="PROSITE" id="PS50297">
    <property type="entry name" value="ANK_REP_REGION"/>
    <property type="match status" value="2"/>
</dbReference>
<feature type="domain" description="NACHT" evidence="4">
    <location>
        <begin position="398"/>
        <end position="553"/>
    </location>
</feature>
<name>A0A8K0RFB6_9PLEO</name>
<organism evidence="5 6">
    <name type="scientific">Paraphoma chrysanthemicola</name>
    <dbReference type="NCBI Taxonomy" id="798071"/>
    <lineage>
        <taxon>Eukaryota</taxon>
        <taxon>Fungi</taxon>
        <taxon>Dikarya</taxon>
        <taxon>Ascomycota</taxon>
        <taxon>Pezizomycotina</taxon>
        <taxon>Dothideomycetes</taxon>
        <taxon>Pleosporomycetidae</taxon>
        <taxon>Pleosporales</taxon>
        <taxon>Pleosporineae</taxon>
        <taxon>Phaeosphaeriaceae</taxon>
        <taxon>Paraphoma</taxon>
    </lineage>
</organism>
<dbReference type="InterPro" id="IPR007111">
    <property type="entry name" value="NACHT_NTPase"/>
</dbReference>
<dbReference type="PROSITE" id="PS50088">
    <property type="entry name" value="ANK_REPEAT"/>
    <property type="match status" value="2"/>
</dbReference>
<dbReference type="InterPro" id="IPR036770">
    <property type="entry name" value="Ankyrin_rpt-contain_sf"/>
</dbReference>
<keyword evidence="2" id="KW-0040">ANK repeat</keyword>
<protein>
    <recommendedName>
        <fullName evidence="4">NACHT domain-containing protein</fullName>
    </recommendedName>
</protein>
<evidence type="ECO:0000256" key="3">
    <source>
        <dbReference type="SAM" id="MobiDB-lite"/>
    </source>
</evidence>
<dbReference type="Pfam" id="PF24883">
    <property type="entry name" value="NPHP3_N"/>
    <property type="match status" value="1"/>
</dbReference>
<sequence>MLDFRKRLRKLKRKELASDKPPPQQASSQAPAPPIVRPRLYGLFPLHKDEPTTDSDEAVGVDIVAIHGLNGDAFTTWQHENGTIWLRDLLPNTFPGSRVFTYGYPSELFWSSSVATLRDYSRNLLTAIAAVSEGKQRPIIFVCHSLGGLVCKQVGSSKESRERGSDFAKALVLAHEDDHLHGDILSATSGIIFFGTPHRGSKGADIGKIVGRVVNVCLRASTAGVAGSVRDDLLATLKSNSKALSDLAISSRNRLRNLEIVTFHETETMPGLSELVVDQHSAIMEVPGEDIIPLFANHRTMCRFEGANDNGYSYTVQAIKRLARTARMNREMAMKSNRTSSNHNMLALSETERSCMVLLNSIYLAEYKAQLPRPVQGTCSWILSHPAYLTWLTAEETRLLWVTGEPGCGKTMLSTYLTDHLKLGKATSVKPQVFFFFCDDKIKSQRDANAVLRGILYQILQQHRKLIKHVKSRFEMDGPSLANSFPALWELFLKIAADSTSGAIGVIVDAIDECEVRTRKSFLNAMIQLVNEAQEVHRQPRKCIKFLITSRPSLGNSYNHTGVMENRLSIDQSRDNIREDLKLVIRSKVGEIAKRFDCDDATRNHLEQVLYSKSDQNFLWLNMVLHSLERSPRASKKDFERIINTFPPNLEATYNRFLRAISSEDQDDARNILQLLVGSSRHLTLVEMNIAFTIDKDHMTVSEVLDDLQLSIRSTLQNIVGSFVRIKEVNQNLDEEAKVSLIHQTAKEYLTDRAIHSTDHVAQSLAIPLVDAALSISQSCIRYLLLKDFRTDIFASDRTSLETKTTGSSQSLPFMDFDAIGLGGALGLDDHLGLDSFFKDSQVVDDDQCTLISERYKYFDYSATHWAEHYSLCESIAPKPIRDAVHKLTTTSFYESRNWLRYYWNKANMEHSFPDNFETLEVAAFFNFSMLLADLLETADVNIEGTKSRALFWAARMSSLDCIRILLRHGAVANSIVMDRQTPLTISAQYGHLDAVQILLDDPRTDMTFRGKSGRSVLSFAAGNGHLEIVEALLKHGAFRSDDQDHTHWTPLFWAVQGDYASIVQLLLRQPSVDANQVDKSGRSVLSWAAGEGARRTLKVLLRWPSIDINLKDAKGRSALSWAAGNGQNEVVMTLLQRPGIDKASKDHDLRNALSWAAQGGHTNTLRTLLKNECGGEDDADVDAWTPLLWALFIRAASTVEALLSTGRVQINHQDNYGRTALIWAASYGYLDVVKLLLSWKAAQHIKNGRGHTAADAARLEGHTEVWEYLQAHQPERN</sequence>
<dbReference type="InterPro" id="IPR029058">
    <property type="entry name" value="AB_hydrolase_fold"/>
</dbReference>
<dbReference type="Gene3D" id="3.40.50.1820">
    <property type="entry name" value="alpha/beta hydrolase"/>
    <property type="match status" value="1"/>
</dbReference>
<accession>A0A8K0RFB6</accession>
<dbReference type="PANTHER" id="PTHR10039">
    <property type="entry name" value="AMELOGENIN"/>
    <property type="match status" value="1"/>
</dbReference>
<evidence type="ECO:0000313" key="6">
    <source>
        <dbReference type="Proteomes" id="UP000813461"/>
    </source>
</evidence>
<dbReference type="PROSITE" id="PS50837">
    <property type="entry name" value="NACHT"/>
    <property type="match status" value="1"/>
</dbReference>
<dbReference type="InterPro" id="IPR056884">
    <property type="entry name" value="NPHP3-like_N"/>
</dbReference>
<dbReference type="AlphaFoldDB" id="A0A8K0RFB6"/>